<keyword evidence="3 5" id="KW-0067">ATP-binding</keyword>
<comment type="pathway">
    <text evidence="5">Amino-acid biosynthesis; ergothioneine biosynthesis.</text>
</comment>
<comment type="similarity">
    <text evidence="5 6">Belongs to the glutamate--cysteine ligase type 2 family. EgtA subfamily.</text>
</comment>
<reference evidence="9" key="1">
    <citation type="journal article" date="2019" name="Int. J. Syst. Evol. Microbiol.">
        <title>The Global Catalogue of Microorganisms (GCM) 10K type strain sequencing project: providing services to taxonomists for standard genome sequencing and annotation.</title>
        <authorList>
            <consortium name="The Broad Institute Genomics Platform"/>
            <consortium name="The Broad Institute Genome Sequencing Center for Infectious Disease"/>
            <person name="Wu L."/>
            <person name="Ma J."/>
        </authorList>
    </citation>
    <scope>NUCLEOTIDE SEQUENCE [LARGE SCALE GENOMIC DNA]</scope>
    <source>
        <strain evidence="9">CGMCC 1.12778</strain>
    </source>
</reference>
<evidence type="ECO:0000256" key="6">
    <source>
        <dbReference type="PIRNR" id="PIRNR017901"/>
    </source>
</evidence>
<accession>A0ABQ2AYF5</accession>
<dbReference type="PANTHER" id="PTHR34378">
    <property type="entry name" value="GLUTAMATE--CYSTEINE LIGASE, CHLOROPLASTIC"/>
    <property type="match status" value="1"/>
</dbReference>
<dbReference type="InterPro" id="IPR006336">
    <property type="entry name" value="GCS2"/>
</dbReference>
<comment type="caution">
    <text evidence="8">The sequence shown here is derived from an EMBL/GenBank/DDBJ whole genome shotgun (WGS) entry which is preliminary data.</text>
</comment>
<evidence type="ECO:0000256" key="3">
    <source>
        <dbReference type="ARBA" id="ARBA00022840"/>
    </source>
</evidence>
<dbReference type="Proteomes" id="UP000643279">
    <property type="component" value="Unassembled WGS sequence"/>
</dbReference>
<keyword evidence="1 5" id="KW-0436">Ligase</keyword>
<evidence type="ECO:0000256" key="7">
    <source>
        <dbReference type="SAM" id="MobiDB-lite"/>
    </source>
</evidence>
<evidence type="ECO:0000256" key="1">
    <source>
        <dbReference type="ARBA" id="ARBA00022598"/>
    </source>
</evidence>
<dbReference type="NCBIfam" id="TIGR03444">
    <property type="entry name" value="EgtA_Cys_ligase"/>
    <property type="match status" value="1"/>
</dbReference>
<evidence type="ECO:0000313" key="8">
    <source>
        <dbReference type="EMBL" id="GGI02224.1"/>
    </source>
</evidence>
<dbReference type="InterPro" id="IPR017809">
    <property type="entry name" value="EgtA_Actinobacteria"/>
</dbReference>
<dbReference type="PIRSF" id="PIRSF017901">
    <property type="entry name" value="GCL"/>
    <property type="match status" value="1"/>
</dbReference>
<comment type="catalytic activity">
    <reaction evidence="4 5 6">
        <text>L-cysteine + L-glutamate + ATP = gamma-L-glutamyl-L-cysteine + ADP + phosphate + H(+)</text>
        <dbReference type="Rhea" id="RHEA:13285"/>
        <dbReference type="ChEBI" id="CHEBI:15378"/>
        <dbReference type="ChEBI" id="CHEBI:29985"/>
        <dbReference type="ChEBI" id="CHEBI:30616"/>
        <dbReference type="ChEBI" id="CHEBI:35235"/>
        <dbReference type="ChEBI" id="CHEBI:43474"/>
        <dbReference type="ChEBI" id="CHEBI:58173"/>
        <dbReference type="ChEBI" id="CHEBI:456216"/>
        <dbReference type="EC" id="6.3.2.2"/>
    </reaction>
</comment>
<comment type="function">
    <text evidence="5">Catalyzes the synthesis of gamma-glutamylcysteine (gamma-GC). This compound is used as substrate for the biosynthesis of the low-molecular thiol compound ergothioneine.</text>
</comment>
<dbReference type="Gene3D" id="3.30.590.20">
    <property type="match status" value="1"/>
</dbReference>
<dbReference type="EMBL" id="BMFW01000043">
    <property type="protein sequence ID" value="GGI02224.1"/>
    <property type="molecule type" value="Genomic_DNA"/>
</dbReference>
<evidence type="ECO:0000256" key="5">
    <source>
        <dbReference type="HAMAP-Rule" id="MF_02034"/>
    </source>
</evidence>
<dbReference type="InterPro" id="IPR035434">
    <property type="entry name" value="GCL_bact_plant"/>
</dbReference>
<evidence type="ECO:0000256" key="4">
    <source>
        <dbReference type="ARBA" id="ARBA00048819"/>
    </source>
</evidence>
<sequence>MSRDTPAAQASVTGTPVPARDAEAQASPGWSTTALVPEPSRELSVAEAETYVASICFKTGPPGPVGVEIEHVVHDRHDSGLHVTAGRARSALAPAGGLLPGGGAISFEPGGQVEISSACAADLPSLLTATRADYRTVTDLLAANGLYPGPLALDPLREPVRSLDHPRYAAMERHFDRTGPEGVVMMCSTAAVQVSLEAGQPGRGPLSALERWNRLHGLIPILVAMFANSPFRHQTPSGWKSTRHRVWARIDPTRTAPVTGAARESDPASAWARYALAAKVLCIQSARADWDAPPGLTMRDWLNGRGPRPVTGADLDYHLTTLFPPVRPRGFLELRVIDAQEGPGWEVATAVVTALMDDPQAAEAADVACAVLGGRAGIAGLAARDGLANPMLAAAARSCAEAALAALPRLGADRATIDRVGGFLERYTLRARSPADERLEYWHRTGSFFLPSEQEQS</sequence>
<dbReference type="EC" id="6.3.2.2" evidence="5"/>
<keyword evidence="2 5" id="KW-0547">Nucleotide-binding</keyword>
<gene>
    <name evidence="5 8" type="primary">egtA</name>
    <name evidence="8" type="ORF">GCM10007170_43450</name>
</gene>
<dbReference type="HAMAP" id="MF_02034">
    <property type="entry name" value="EgtA"/>
    <property type="match status" value="1"/>
</dbReference>
<evidence type="ECO:0000313" key="9">
    <source>
        <dbReference type="Proteomes" id="UP000643279"/>
    </source>
</evidence>
<dbReference type="InterPro" id="IPR014746">
    <property type="entry name" value="Gln_synth/guanido_kin_cat_dom"/>
</dbReference>
<dbReference type="RefSeq" id="WP_188573589.1">
    <property type="nucleotide sequence ID" value="NZ_BMFW01000043.1"/>
</dbReference>
<dbReference type="Pfam" id="PF04107">
    <property type="entry name" value="GCS2"/>
    <property type="match status" value="1"/>
</dbReference>
<feature type="region of interest" description="Disordered" evidence="7">
    <location>
        <begin position="1"/>
        <end position="35"/>
    </location>
</feature>
<keyword evidence="9" id="KW-1185">Reference proteome</keyword>
<dbReference type="GO" id="GO:0016874">
    <property type="term" value="F:ligase activity"/>
    <property type="evidence" value="ECO:0007669"/>
    <property type="project" value="UniProtKB-KW"/>
</dbReference>
<dbReference type="PANTHER" id="PTHR34378:SF1">
    <property type="entry name" value="GLUTAMATE--CYSTEINE LIGASE, CHLOROPLASTIC"/>
    <property type="match status" value="1"/>
</dbReference>
<protein>
    <recommendedName>
        <fullName evidence="5">Glutamate--cysteine ligase EgtA</fullName>
        <ecNumber evidence="5">6.3.2.2</ecNumber>
    </recommendedName>
    <alternativeName>
        <fullName evidence="5">Gamma-glutamylcysteine synthase</fullName>
        <shortName evidence="5">GCS</shortName>
        <shortName evidence="5">Gamma-ECS</shortName>
    </alternativeName>
</protein>
<proteinExistence type="inferred from homology"/>
<organism evidence="8 9">
    <name type="scientific">Arthrobacter liuii</name>
    <dbReference type="NCBI Taxonomy" id="1476996"/>
    <lineage>
        <taxon>Bacteria</taxon>
        <taxon>Bacillati</taxon>
        <taxon>Actinomycetota</taxon>
        <taxon>Actinomycetes</taxon>
        <taxon>Micrococcales</taxon>
        <taxon>Micrococcaceae</taxon>
        <taxon>Arthrobacter</taxon>
    </lineage>
</organism>
<evidence type="ECO:0000256" key="2">
    <source>
        <dbReference type="ARBA" id="ARBA00022741"/>
    </source>
</evidence>
<name>A0ABQ2AYF5_9MICC</name>
<dbReference type="SUPFAM" id="SSF55931">
    <property type="entry name" value="Glutamine synthetase/guanido kinase"/>
    <property type="match status" value="1"/>
</dbReference>